<dbReference type="InterPro" id="IPR050930">
    <property type="entry name" value="MFS_Vesicular_Transporter"/>
</dbReference>
<protein>
    <recommendedName>
        <fullName evidence="9">Major facilitator superfamily (MFS) profile domain-containing protein</fullName>
    </recommendedName>
</protein>
<dbReference type="SUPFAM" id="SSF103473">
    <property type="entry name" value="MFS general substrate transporter"/>
    <property type="match status" value="1"/>
</dbReference>
<dbReference type="Gene3D" id="1.20.1250.20">
    <property type="entry name" value="MFS general substrate transporter like domains"/>
    <property type="match status" value="2"/>
</dbReference>
<keyword evidence="3 6" id="KW-0812">Transmembrane</keyword>
<feature type="transmembrane region" description="Helical" evidence="6">
    <location>
        <begin position="224"/>
        <end position="244"/>
    </location>
</feature>
<name>A0AB34IXB8_PRYPA</name>
<evidence type="ECO:0000256" key="4">
    <source>
        <dbReference type="ARBA" id="ARBA00022989"/>
    </source>
</evidence>
<comment type="caution">
    <text evidence="7">The sequence shown here is derived from an EMBL/GenBank/DDBJ whole genome shotgun (WGS) entry which is preliminary data.</text>
</comment>
<dbReference type="AlphaFoldDB" id="A0AB34IXB8"/>
<keyword evidence="8" id="KW-1185">Reference proteome</keyword>
<evidence type="ECO:0000256" key="1">
    <source>
        <dbReference type="ARBA" id="ARBA00004141"/>
    </source>
</evidence>
<dbReference type="GO" id="GO:0016020">
    <property type="term" value="C:membrane"/>
    <property type="evidence" value="ECO:0007669"/>
    <property type="project" value="UniProtKB-SubCell"/>
</dbReference>
<feature type="transmembrane region" description="Helical" evidence="6">
    <location>
        <begin position="193"/>
        <end position="212"/>
    </location>
</feature>
<feature type="transmembrane region" description="Helical" evidence="6">
    <location>
        <begin position="256"/>
        <end position="279"/>
    </location>
</feature>
<feature type="transmembrane region" description="Helical" evidence="6">
    <location>
        <begin position="85"/>
        <end position="105"/>
    </location>
</feature>
<dbReference type="Proteomes" id="UP001515480">
    <property type="component" value="Unassembled WGS sequence"/>
</dbReference>
<dbReference type="PANTHER" id="PTHR23506">
    <property type="entry name" value="GH10249P"/>
    <property type="match status" value="1"/>
</dbReference>
<gene>
    <name evidence="7" type="ORF">AB1Y20_007353</name>
</gene>
<feature type="transmembrane region" description="Helical" evidence="6">
    <location>
        <begin position="299"/>
        <end position="319"/>
    </location>
</feature>
<organism evidence="7 8">
    <name type="scientific">Prymnesium parvum</name>
    <name type="common">Toxic golden alga</name>
    <dbReference type="NCBI Taxonomy" id="97485"/>
    <lineage>
        <taxon>Eukaryota</taxon>
        <taxon>Haptista</taxon>
        <taxon>Haptophyta</taxon>
        <taxon>Prymnesiophyceae</taxon>
        <taxon>Prymnesiales</taxon>
        <taxon>Prymnesiaceae</taxon>
        <taxon>Prymnesium</taxon>
    </lineage>
</organism>
<evidence type="ECO:0000256" key="3">
    <source>
        <dbReference type="ARBA" id="ARBA00022692"/>
    </source>
</evidence>
<evidence type="ECO:0000256" key="5">
    <source>
        <dbReference type="ARBA" id="ARBA00023136"/>
    </source>
</evidence>
<feature type="transmembrane region" description="Helical" evidence="6">
    <location>
        <begin position="16"/>
        <end position="37"/>
    </location>
</feature>
<feature type="transmembrane region" description="Helical" evidence="6">
    <location>
        <begin position="111"/>
        <end position="132"/>
    </location>
</feature>
<accession>A0AB34IXB8</accession>
<evidence type="ECO:0000256" key="2">
    <source>
        <dbReference type="ARBA" id="ARBA00022448"/>
    </source>
</evidence>
<keyword evidence="2" id="KW-0813">Transport</keyword>
<feature type="transmembrane region" description="Helical" evidence="6">
    <location>
        <begin position="43"/>
        <end position="73"/>
    </location>
</feature>
<evidence type="ECO:0000256" key="6">
    <source>
        <dbReference type="SAM" id="Phobius"/>
    </source>
</evidence>
<dbReference type="InterPro" id="IPR011701">
    <property type="entry name" value="MFS"/>
</dbReference>
<evidence type="ECO:0000313" key="8">
    <source>
        <dbReference type="Proteomes" id="UP001515480"/>
    </source>
</evidence>
<keyword evidence="5 6" id="KW-0472">Membrane</keyword>
<comment type="subcellular location">
    <subcellularLocation>
        <location evidence="1">Membrane</location>
        <topology evidence="1">Multi-pass membrane protein</topology>
    </subcellularLocation>
</comment>
<evidence type="ECO:0008006" key="9">
    <source>
        <dbReference type="Google" id="ProtNLM"/>
    </source>
</evidence>
<proteinExistence type="predicted"/>
<keyword evidence="4 6" id="KW-1133">Transmembrane helix</keyword>
<dbReference type="InterPro" id="IPR036259">
    <property type="entry name" value="MFS_trans_sf"/>
</dbReference>
<dbReference type="GO" id="GO:0022857">
    <property type="term" value="F:transmembrane transporter activity"/>
    <property type="evidence" value="ECO:0007669"/>
    <property type="project" value="InterPro"/>
</dbReference>
<dbReference type="PANTHER" id="PTHR23506:SF23">
    <property type="entry name" value="GH10249P"/>
    <property type="match status" value="1"/>
</dbReference>
<dbReference type="EMBL" id="JBGBPQ010000017">
    <property type="protein sequence ID" value="KAL1507741.1"/>
    <property type="molecule type" value="Genomic_DNA"/>
</dbReference>
<sequence length="366" mass="38464">MRGAPQAIRRFSAARAMLYAALGYASCRILMATLALVHDPRRLALYTTLILAVQSFADATCDVAASTTVLLSVPREERTQAQGTFLALRSIGSLVAPPIGGWLFVKGGFALPFLSFGFMLFIACLPVARVVLAAPGVRASTQDEDGSGDSFILQVPAVRRTFVTMTTLAACMSLPTSYWSPYLNSPPFLLDEARIGVITMIATVCFTISSIMAGSIEKLLGGKAMLSIGCCIAALGSCFISPVYPFCLLPCTISVAAISMCVKFAGIGLVFAAASPLCVRLAEQAGFEEEKATVQTTSLWVLAFAIAGTAAPPIGGWLADRLGARWTNFICGSFALLATAPLLGPLGMVEQQTSSAEAGKIFMGKV</sequence>
<dbReference type="Pfam" id="PF07690">
    <property type="entry name" value="MFS_1"/>
    <property type="match status" value="1"/>
</dbReference>
<reference evidence="7 8" key="1">
    <citation type="journal article" date="2024" name="Science">
        <title>Giant polyketide synthase enzymes in the biosynthesis of giant marine polyether toxins.</title>
        <authorList>
            <person name="Fallon T.R."/>
            <person name="Shende V.V."/>
            <person name="Wierzbicki I.H."/>
            <person name="Pendleton A.L."/>
            <person name="Watervoot N.F."/>
            <person name="Auber R.P."/>
            <person name="Gonzalez D.J."/>
            <person name="Wisecaver J.H."/>
            <person name="Moore B.S."/>
        </authorList>
    </citation>
    <scope>NUCLEOTIDE SEQUENCE [LARGE SCALE GENOMIC DNA]</scope>
    <source>
        <strain evidence="7 8">12B1</strain>
    </source>
</reference>
<evidence type="ECO:0000313" key="7">
    <source>
        <dbReference type="EMBL" id="KAL1507741.1"/>
    </source>
</evidence>
<feature type="transmembrane region" description="Helical" evidence="6">
    <location>
        <begin position="325"/>
        <end position="344"/>
    </location>
</feature>